<accession>A0A5B0NIK8</accession>
<dbReference type="EMBL" id="VDEP01000408">
    <property type="protein sequence ID" value="KAA1087960.1"/>
    <property type="molecule type" value="Genomic_DNA"/>
</dbReference>
<comment type="caution">
    <text evidence="2">The sequence shown here is derived from an EMBL/GenBank/DDBJ whole genome shotgun (WGS) entry which is preliminary data.</text>
</comment>
<dbReference type="Proteomes" id="UP000325313">
    <property type="component" value="Unassembled WGS sequence"/>
</dbReference>
<proteinExistence type="predicted"/>
<evidence type="ECO:0000313" key="2">
    <source>
        <dbReference type="EMBL" id="KAA1087960.1"/>
    </source>
</evidence>
<dbReference type="AlphaFoldDB" id="A0A5B0NIK8"/>
<evidence type="ECO:0000313" key="1">
    <source>
        <dbReference type="EMBL" id="KAA1082826.1"/>
    </source>
</evidence>
<protein>
    <submittedName>
        <fullName evidence="2">Uncharacterized protein</fullName>
    </submittedName>
</protein>
<organism evidence="2 4">
    <name type="scientific">Puccinia graminis f. sp. tritici</name>
    <dbReference type="NCBI Taxonomy" id="56615"/>
    <lineage>
        <taxon>Eukaryota</taxon>
        <taxon>Fungi</taxon>
        <taxon>Dikarya</taxon>
        <taxon>Basidiomycota</taxon>
        <taxon>Pucciniomycotina</taxon>
        <taxon>Pucciniomycetes</taxon>
        <taxon>Pucciniales</taxon>
        <taxon>Pucciniaceae</taxon>
        <taxon>Puccinia</taxon>
    </lineage>
</organism>
<sequence>MGKDCNKLRIRKMEKLPYIPTSQQTIGTVEHGVLLRRPTTPMSPPLVLQKGTSRPHFHLPHKSIMLCSSFSFRHPNDDGDSSFLIWLHPKIK</sequence>
<keyword evidence="3" id="KW-1185">Reference proteome</keyword>
<evidence type="ECO:0000313" key="4">
    <source>
        <dbReference type="Proteomes" id="UP000325313"/>
    </source>
</evidence>
<gene>
    <name evidence="1" type="ORF">PGT21_015624</name>
    <name evidence="2" type="ORF">PGTUg99_010144</name>
</gene>
<name>A0A5B0NIK8_PUCGR</name>
<evidence type="ECO:0000313" key="3">
    <source>
        <dbReference type="Proteomes" id="UP000324748"/>
    </source>
</evidence>
<reference evidence="3 4" key="1">
    <citation type="submission" date="2019-05" db="EMBL/GenBank/DDBJ databases">
        <title>Emergence of the Ug99 lineage of the wheat stem rust pathogen through somatic hybridization.</title>
        <authorList>
            <person name="Li F."/>
            <person name="Upadhyaya N.M."/>
            <person name="Sperschneider J."/>
            <person name="Matny O."/>
            <person name="Nguyen-Phuc H."/>
            <person name="Mago R."/>
            <person name="Raley C."/>
            <person name="Miller M.E."/>
            <person name="Silverstein K.A.T."/>
            <person name="Henningsen E."/>
            <person name="Hirsch C.D."/>
            <person name="Visser B."/>
            <person name="Pretorius Z.A."/>
            <person name="Steffenson B.J."/>
            <person name="Schwessinger B."/>
            <person name="Dodds P.N."/>
            <person name="Figueroa M."/>
        </authorList>
    </citation>
    <scope>NUCLEOTIDE SEQUENCE [LARGE SCALE GENOMIC DNA]</scope>
    <source>
        <strain evidence="1">21-0</strain>
        <strain evidence="2 4">Ug99</strain>
    </source>
</reference>
<dbReference type="EMBL" id="VSWC01000119">
    <property type="protein sequence ID" value="KAA1082826.1"/>
    <property type="molecule type" value="Genomic_DNA"/>
</dbReference>
<dbReference type="Proteomes" id="UP000324748">
    <property type="component" value="Unassembled WGS sequence"/>
</dbReference>